<dbReference type="Pfam" id="PF00152">
    <property type="entry name" value="tRNA-synt_2"/>
    <property type="match status" value="1"/>
</dbReference>
<reference evidence="18" key="1">
    <citation type="submission" date="2017-02" db="UniProtKB">
        <authorList>
            <consortium name="WormBaseParasite"/>
        </authorList>
    </citation>
    <scope>IDENTIFICATION</scope>
</reference>
<feature type="region of interest" description="Disordered" evidence="14">
    <location>
        <begin position="37"/>
        <end position="56"/>
    </location>
</feature>
<dbReference type="InterPro" id="IPR034762">
    <property type="entry name" value="Lys-tRNA-ligase_II_bac/euk"/>
</dbReference>
<dbReference type="STRING" id="102285.A0A0R3TEJ7"/>
<dbReference type="InterPro" id="IPR018149">
    <property type="entry name" value="Lys-tRNA-synth_II_C"/>
</dbReference>
<dbReference type="FunFam" id="2.40.50.140:FF:000050">
    <property type="entry name" value="Lysine--tRNA ligase"/>
    <property type="match status" value="1"/>
</dbReference>
<evidence type="ECO:0000256" key="14">
    <source>
        <dbReference type="SAM" id="MobiDB-lite"/>
    </source>
</evidence>
<evidence type="ECO:0000256" key="8">
    <source>
        <dbReference type="ARBA" id="ARBA00022840"/>
    </source>
</evidence>
<gene>
    <name evidence="16" type="ORF">HNAJ_LOCUS5484</name>
</gene>
<dbReference type="PANTHER" id="PTHR42918">
    <property type="entry name" value="LYSYL-TRNA SYNTHETASE"/>
    <property type="match status" value="1"/>
</dbReference>
<dbReference type="FunFam" id="3.30.930.10:FF:000238">
    <property type="entry name" value="Lysine--tRNA ligase"/>
    <property type="match status" value="1"/>
</dbReference>
<comment type="catalytic activity">
    <reaction evidence="12 13">
        <text>tRNA(Lys) + L-lysine + ATP = L-lysyl-tRNA(Lys) + AMP + diphosphate</text>
        <dbReference type="Rhea" id="RHEA:20792"/>
        <dbReference type="Rhea" id="RHEA-COMP:9696"/>
        <dbReference type="Rhea" id="RHEA-COMP:9697"/>
        <dbReference type="ChEBI" id="CHEBI:30616"/>
        <dbReference type="ChEBI" id="CHEBI:32551"/>
        <dbReference type="ChEBI" id="CHEBI:33019"/>
        <dbReference type="ChEBI" id="CHEBI:78442"/>
        <dbReference type="ChEBI" id="CHEBI:78529"/>
        <dbReference type="ChEBI" id="CHEBI:456215"/>
        <dbReference type="EC" id="6.1.1.6"/>
    </reaction>
</comment>
<dbReference type="InterPro" id="IPR045864">
    <property type="entry name" value="aa-tRNA-synth_II/BPL/LPL"/>
</dbReference>
<evidence type="ECO:0000256" key="6">
    <source>
        <dbReference type="ARBA" id="ARBA00022598"/>
    </source>
</evidence>
<dbReference type="NCBIfam" id="NF001756">
    <property type="entry name" value="PRK00484.1"/>
    <property type="match status" value="1"/>
</dbReference>
<evidence type="ECO:0000256" key="3">
    <source>
        <dbReference type="ARBA" id="ARBA00013166"/>
    </source>
</evidence>
<keyword evidence="10" id="KW-0030">Aminoacyl-tRNA synthetase</keyword>
<dbReference type="InterPro" id="IPR002313">
    <property type="entry name" value="Lys-tRNA-ligase_II"/>
</dbReference>
<dbReference type="EC" id="6.1.1.6" evidence="3 13"/>
<dbReference type="CDD" id="cd04322">
    <property type="entry name" value="LysRS_N"/>
    <property type="match status" value="1"/>
</dbReference>
<dbReference type="Pfam" id="PF01336">
    <property type="entry name" value="tRNA_anti-codon"/>
    <property type="match status" value="1"/>
</dbReference>
<dbReference type="GO" id="GO:0006430">
    <property type="term" value="P:lysyl-tRNA aminoacylation"/>
    <property type="evidence" value="ECO:0007669"/>
    <property type="project" value="InterPro"/>
</dbReference>
<keyword evidence="9" id="KW-0648">Protein biosynthesis</keyword>
<dbReference type="GO" id="GO:0004824">
    <property type="term" value="F:lysine-tRNA ligase activity"/>
    <property type="evidence" value="ECO:0007669"/>
    <property type="project" value="UniProtKB-EC"/>
</dbReference>
<evidence type="ECO:0000256" key="11">
    <source>
        <dbReference type="ARBA" id="ARBA00030563"/>
    </source>
</evidence>
<dbReference type="WBParaSite" id="HNAJ_0000548601-mRNA-1">
    <property type="protein sequence ID" value="HNAJ_0000548601-mRNA-1"/>
    <property type="gene ID" value="HNAJ_0000548601"/>
</dbReference>
<dbReference type="SUPFAM" id="SSF50249">
    <property type="entry name" value="Nucleic acid-binding proteins"/>
    <property type="match status" value="1"/>
</dbReference>
<dbReference type="InterPro" id="IPR006195">
    <property type="entry name" value="aa-tRNA-synth_II"/>
</dbReference>
<evidence type="ECO:0000256" key="1">
    <source>
        <dbReference type="ARBA" id="ARBA00004496"/>
    </source>
</evidence>
<dbReference type="InterPro" id="IPR004364">
    <property type="entry name" value="Aa-tRNA-synt_II"/>
</dbReference>
<dbReference type="InterPro" id="IPR012340">
    <property type="entry name" value="NA-bd_OB-fold"/>
</dbReference>
<dbReference type="Gene3D" id="2.40.50.140">
    <property type="entry name" value="Nucleic acid-binding proteins"/>
    <property type="match status" value="1"/>
</dbReference>
<evidence type="ECO:0000259" key="15">
    <source>
        <dbReference type="PROSITE" id="PS50862"/>
    </source>
</evidence>
<dbReference type="GO" id="GO:0005829">
    <property type="term" value="C:cytosol"/>
    <property type="evidence" value="ECO:0007669"/>
    <property type="project" value="TreeGrafter"/>
</dbReference>
<evidence type="ECO:0000256" key="2">
    <source>
        <dbReference type="ARBA" id="ARBA00008226"/>
    </source>
</evidence>
<comment type="similarity">
    <text evidence="2">Belongs to the class-II aminoacyl-tRNA synthetase family.</text>
</comment>
<reference evidence="16 17" key="2">
    <citation type="submission" date="2018-11" db="EMBL/GenBank/DDBJ databases">
        <authorList>
            <consortium name="Pathogen Informatics"/>
        </authorList>
    </citation>
    <scope>NUCLEOTIDE SEQUENCE [LARGE SCALE GENOMIC DNA]</scope>
</reference>
<dbReference type="EMBL" id="UZAE01004753">
    <property type="protein sequence ID" value="VDO01344.1"/>
    <property type="molecule type" value="Genomic_DNA"/>
</dbReference>
<evidence type="ECO:0000256" key="12">
    <source>
        <dbReference type="ARBA" id="ARBA00048573"/>
    </source>
</evidence>
<dbReference type="PRINTS" id="PR00982">
    <property type="entry name" value="TRNASYNTHLYS"/>
</dbReference>
<keyword evidence="7" id="KW-0547">Nucleotide-binding</keyword>
<dbReference type="GO" id="GO:0000049">
    <property type="term" value="F:tRNA binding"/>
    <property type="evidence" value="ECO:0007669"/>
    <property type="project" value="TreeGrafter"/>
</dbReference>
<name>A0A0R3TEJ7_RODNA</name>
<evidence type="ECO:0000256" key="4">
    <source>
        <dbReference type="ARBA" id="ARBA00015745"/>
    </source>
</evidence>
<sequence>MSTFLHYLNTLRCYRSLIYFSALKKKLKAAEREKKKAESAMKQVVHNHGTGNAKEEELDDQQYYEMRLASIRKLKEDGAINPYPHKFSASISVPEFRKKYDHLENGQHLNDVEVSIAGRLYSKRSSGSKLIFYDLFSDMAKVQVMFTLKEYHDEKEFYEMGKIIHRGDIVGIVGKPCKSKLGELSILPMRIVLLAPCLQQLPHSHFGLKDKETRYRQRHLDLIMNKDVMDRFYNRFKICKYLESYLDSQGFLGVETPILTVLPGGAAAKPFITYHNDLKMDLYLRIAPELYLKQLVVGGINRVYEKGKLFRNEGIDLTHNPEFTSCEFYMAYADYNDLIHMTEELLSGMVKMLFGSYKFTYQPEPDMEPVEVDFTPPFKQIDLYEGLKEHYPGVEFPDPTELHTEEARLKLVEIADKFNVQCGEPKTAARLLDKLVGERIEPTCINPTFIMNHPEVMSPLAKWHRSRPGLTERFEMFCLTKELVNAYTELNDPEVQKQRFEEQARDKAAGDEEAMAIDEGFIQALSYGLPPTAGWGLGIDRLVMFLTNTNNIREVIFFPTMKPEEGVTVAPGISAIPGTAVAPPDTDTTASAS</sequence>
<dbReference type="InterPro" id="IPR044136">
    <property type="entry name" value="Lys-tRNA-ligase_II_N"/>
</dbReference>
<dbReference type="Proteomes" id="UP000278807">
    <property type="component" value="Unassembled WGS sequence"/>
</dbReference>
<keyword evidence="17" id="KW-1185">Reference proteome</keyword>
<dbReference type="PANTHER" id="PTHR42918:SF9">
    <property type="entry name" value="LYSINE--TRNA LIGASE"/>
    <property type="match status" value="1"/>
</dbReference>
<evidence type="ECO:0000256" key="9">
    <source>
        <dbReference type="ARBA" id="ARBA00022917"/>
    </source>
</evidence>
<dbReference type="HAMAP" id="MF_00252">
    <property type="entry name" value="Lys_tRNA_synth_class2"/>
    <property type="match status" value="1"/>
</dbReference>
<dbReference type="PIRSF" id="PIRSF039101">
    <property type="entry name" value="LysRS2"/>
    <property type="match status" value="1"/>
</dbReference>
<dbReference type="GO" id="GO:0005524">
    <property type="term" value="F:ATP binding"/>
    <property type="evidence" value="ECO:0007669"/>
    <property type="project" value="UniProtKB-KW"/>
</dbReference>
<dbReference type="PROSITE" id="PS50862">
    <property type="entry name" value="AA_TRNA_LIGASE_II"/>
    <property type="match status" value="1"/>
</dbReference>
<dbReference type="InterPro" id="IPR004365">
    <property type="entry name" value="NA-bd_OB_tRNA"/>
</dbReference>
<dbReference type="CDD" id="cd00775">
    <property type="entry name" value="LysRS_core"/>
    <property type="match status" value="1"/>
</dbReference>
<comment type="subcellular location">
    <subcellularLocation>
        <location evidence="1">Cytoplasm</location>
    </subcellularLocation>
</comment>
<protein>
    <recommendedName>
        <fullName evidence="4 13">Lysine--tRNA ligase</fullName>
        <ecNumber evidence="3 13">6.1.1.6</ecNumber>
    </recommendedName>
    <alternativeName>
        <fullName evidence="11 13">Lysyl-tRNA synthetase</fullName>
    </alternativeName>
</protein>
<dbReference type="SUPFAM" id="SSF55681">
    <property type="entry name" value="Class II aaRS and biotin synthetases"/>
    <property type="match status" value="1"/>
</dbReference>
<dbReference type="NCBIfam" id="TIGR00499">
    <property type="entry name" value="lysS_bact"/>
    <property type="match status" value="1"/>
</dbReference>
<evidence type="ECO:0000313" key="16">
    <source>
        <dbReference type="EMBL" id="VDO01344.1"/>
    </source>
</evidence>
<keyword evidence="8" id="KW-0067">ATP-binding</keyword>
<evidence type="ECO:0000256" key="5">
    <source>
        <dbReference type="ARBA" id="ARBA00022490"/>
    </source>
</evidence>
<keyword evidence="5" id="KW-0963">Cytoplasm</keyword>
<evidence type="ECO:0000256" key="7">
    <source>
        <dbReference type="ARBA" id="ARBA00022741"/>
    </source>
</evidence>
<dbReference type="Gene3D" id="3.30.930.10">
    <property type="entry name" value="Bira Bifunctional Protein, Domain 2"/>
    <property type="match status" value="1"/>
</dbReference>
<accession>A0A0R3TEJ7</accession>
<dbReference type="OrthoDB" id="21243at2759"/>
<evidence type="ECO:0000313" key="18">
    <source>
        <dbReference type="WBParaSite" id="HNAJ_0000548601-mRNA-1"/>
    </source>
</evidence>
<evidence type="ECO:0000313" key="17">
    <source>
        <dbReference type="Proteomes" id="UP000278807"/>
    </source>
</evidence>
<keyword evidence="6" id="KW-0436">Ligase</keyword>
<evidence type="ECO:0000256" key="10">
    <source>
        <dbReference type="ARBA" id="ARBA00023146"/>
    </source>
</evidence>
<evidence type="ECO:0000256" key="13">
    <source>
        <dbReference type="RuleBase" id="RU003748"/>
    </source>
</evidence>
<proteinExistence type="inferred from homology"/>
<organism evidence="18">
    <name type="scientific">Rodentolepis nana</name>
    <name type="common">Dwarf tapeworm</name>
    <name type="synonym">Hymenolepis nana</name>
    <dbReference type="NCBI Taxonomy" id="102285"/>
    <lineage>
        <taxon>Eukaryota</taxon>
        <taxon>Metazoa</taxon>
        <taxon>Spiralia</taxon>
        <taxon>Lophotrochozoa</taxon>
        <taxon>Platyhelminthes</taxon>
        <taxon>Cestoda</taxon>
        <taxon>Eucestoda</taxon>
        <taxon>Cyclophyllidea</taxon>
        <taxon>Hymenolepididae</taxon>
        <taxon>Rodentolepis</taxon>
    </lineage>
</organism>
<feature type="domain" description="Aminoacyl-transfer RNA synthetases class-II family profile" evidence="15">
    <location>
        <begin position="237"/>
        <end position="563"/>
    </location>
</feature>
<dbReference type="AlphaFoldDB" id="A0A0R3TEJ7"/>